<dbReference type="PRINTS" id="PR00081">
    <property type="entry name" value="GDHRDH"/>
</dbReference>
<gene>
    <name evidence="5" type="primary">speA_1</name>
    <name evidence="5" type="ORF">HVA01_04760</name>
</gene>
<dbReference type="Gene3D" id="3.40.50.720">
    <property type="entry name" value="NAD(P)-binding Rossmann-like Domain"/>
    <property type="match status" value="1"/>
</dbReference>
<reference evidence="5 6" key="1">
    <citation type="submission" date="2019-07" db="EMBL/GenBank/DDBJ databases">
        <title>Whole genome shotgun sequence of Halomonas variabilis NBRC 102410.</title>
        <authorList>
            <person name="Hosoyama A."/>
            <person name="Uohara A."/>
            <person name="Ohji S."/>
            <person name="Ichikawa N."/>
        </authorList>
    </citation>
    <scope>NUCLEOTIDE SEQUENCE [LARGE SCALE GENOMIC DNA]</scope>
    <source>
        <strain evidence="5 6">NBRC 102410</strain>
    </source>
</reference>
<dbReference type="OrthoDB" id="9804774at2"/>
<dbReference type="PROSITE" id="PS00061">
    <property type="entry name" value="ADH_SHORT"/>
    <property type="match status" value="1"/>
</dbReference>
<comment type="similarity">
    <text evidence="1 3">Belongs to the short-chain dehydrogenases/reductases (SDR) family.</text>
</comment>
<dbReference type="RefSeq" id="WP_146872932.1">
    <property type="nucleotide sequence ID" value="NZ_BJXV01000002.1"/>
</dbReference>
<dbReference type="PRINTS" id="PR00080">
    <property type="entry name" value="SDRFAMILY"/>
</dbReference>
<evidence type="ECO:0000256" key="2">
    <source>
        <dbReference type="ARBA" id="ARBA00023002"/>
    </source>
</evidence>
<dbReference type="PANTHER" id="PTHR42760">
    <property type="entry name" value="SHORT-CHAIN DEHYDROGENASES/REDUCTASES FAMILY MEMBER"/>
    <property type="match status" value="1"/>
</dbReference>
<dbReference type="SMART" id="SM00822">
    <property type="entry name" value="PKS_KR"/>
    <property type="match status" value="1"/>
</dbReference>
<dbReference type="GO" id="GO:0016616">
    <property type="term" value="F:oxidoreductase activity, acting on the CH-OH group of donors, NAD or NADP as acceptor"/>
    <property type="evidence" value="ECO:0007669"/>
    <property type="project" value="TreeGrafter"/>
</dbReference>
<dbReference type="EMBL" id="BJXV01000002">
    <property type="protein sequence ID" value="GEN26830.1"/>
    <property type="molecule type" value="Genomic_DNA"/>
</dbReference>
<evidence type="ECO:0000259" key="4">
    <source>
        <dbReference type="SMART" id="SM00822"/>
    </source>
</evidence>
<dbReference type="FunFam" id="3.40.50.720:FF:000173">
    <property type="entry name" value="3-oxoacyl-[acyl-carrier protein] reductase"/>
    <property type="match status" value="1"/>
</dbReference>
<dbReference type="InterPro" id="IPR036291">
    <property type="entry name" value="NAD(P)-bd_dom_sf"/>
</dbReference>
<evidence type="ECO:0000256" key="3">
    <source>
        <dbReference type="RuleBase" id="RU000363"/>
    </source>
</evidence>
<dbReference type="PANTHER" id="PTHR42760:SF135">
    <property type="entry name" value="BLL7886 PROTEIN"/>
    <property type="match status" value="1"/>
</dbReference>
<evidence type="ECO:0000313" key="5">
    <source>
        <dbReference type="EMBL" id="GEN26830.1"/>
    </source>
</evidence>
<dbReference type="Proteomes" id="UP000321303">
    <property type="component" value="Unassembled WGS sequence"/>
</dbReference>
<dbReference type="SUPFAM" id="SSF51735">
    <property type="entry name" value="NAD(P)-binding Rossmann-fold domains"/>
    <property type="match status" value="1"/>
</dbReference>
<dbReference type="GO" id="GO:0030497">
    <property type="term" value="P:fatty acid elongation"/>
    <property type="evidence" value="ECO:0007669"/>
    <property type="project" value="TreeGrafter"/>
</dbReference>
<keyword evidence="6" id="KW-1185">Reference proteome</keyword>
<evidence type="ECO:0000313" key="6">
    <source>
        <dbReference type="Proteomes" id="UP000321303"/>
    </source>
</evidence>
<dbReference type="InterPro" id="IPR002347">
    <property type="entry name" value="SDR_fam"/>
</dbReference>
<dbReference type="AlphaFoldDB" id="A0A511UJT0"/>
<evidence type="ECO:0000256" key="1">
    <source>
        <dbReference type="ARBA" id="ARBA00006484"/>
    </source>
</evidence>
<sequence length="253" mass="26861">MIVADKVIAVTGGARGLGYAMALRLGKQGARMALLDISADALDEAVSQLSDDGVEAQAFVVNVADEDSVIQAFADIAKRMGSISGCLNNAGITRDALLVKAKEGHLEKRMSLENWQDVINVNLTGVFLCGREAATQMVEAGHEGVIVNISSISRAGNIGQSNYAAAKAGIHALTVTWSKELVRYGIRTGTVAPGFINTELTAAMRPDKLERISSSVPLKRLGEPDNIAQSVAFIIENDYFTGRIIECDGGLRL</sequence>
<dbReference type="NCBIfam" id="NF006072">
    <property type="entry name" value="PRK08217.1"/>
    <property type="match status" value="1"/>
</dbReference>
<dbReference type="InterPro" id="IPR020904">
    <property type="entry name" value="Sc_DH/Rdtase_CS"/>
</dbReference>
<protein>
    <submittedName>
        <fullName evidence="5">3-ketoacyl-ACP reductase</fullName>
    </submittedName>
</protein>
<dbReference type="InterPro" id="IPR057326">
    <property type="entry name" value="KR_dom"/>
</dbReference>
<keyword evidence="2" id="KW-0560">Oxidoreductase</keyword>
<name>A0A511UJT0_9GAMM</name>
<organism evidence="5 6">
    <name type="scientific">Halovibrio variabilis</name>
    <dbReference type="NCBI Taxonomy" id="31910"/>
    <lineage>
        <taxon>Bacteria</taxon>
        <taxon>Pseudomonadati</taxon>
        <taxon>Pseudomonadota</taxon>
        <taxon>Gammaproteobacteria</taxon>
        <taxon>Oceanospirillales</taxon>
        <taxon>Halomonadaceae</taxon>
        <taxon>Halovibrio</taxon>
    </lineage>
</organism>
<dbReference type="Pfam" id="PF00106">
    <property type="entry name" value="adh_short"/>
    <property type="match status" value="1"/>
</dbReference>
<accession>A0A511UJT0</accession>
<proteinExistence type="inferred from homology"/>
<comment type="caution">
    <text evidence="5">The sequence shown here is derived from an EMBL/GenBank/DDBJ whole genome shotgun (WGS) entry which is preliminary data.</text>
</comment>
<feature type="domain" description="Ketoreductase" evidence="4">
    <location>
        <begin position="6"/>
        <end position="199"/>
    </location>
</feature>